<proteinExistence type="predicted"/>
<organism evidence="1 2">
    <name type="scientific">Sphingomicrobium lutaoense</name>
    <dbReference type="NCBI Taxonomy" id="515949"/>
    <lineage>
        <taxon>Bacteria</taxon>
        <taxon>Pseudomonadati</taxon>
        <taxon>Pseudomonadota</taxon>
        <taxon>Alphaproteobacteria</taxon>
        <taxon>Sphingomonadales</taxon>
        <taxon>Sphingomonadaceae</taxon>
        <taxon>Sphingomicrobium</taxon>
    </lineage>
</organism>
<evidence type="ECO:0000313" key="2">
    <source>
        <dbReference type="Proteomes" id="UP000578569"/>
    </source>
</evidence>
<evidence type="ECO:0000313" key="1">
    <source>
        <dbReference type="EMBL" id="MBB3763003.1"/>
    </source>
</evidence>
<evidence type="ECO:0008006" key="3">
    <source>
        <dbReference type="Google" id="ProtNLM"/>
    </source>
</evidence>
<dbReference type="EMBL" id="JACICF010000001">
    <property type="protein sequence ID" value="MBB3763003.1"/>
    <property type="molecule type" value="Genomic_DNA"/>
</dbReference>
<comment type="caution">
    <text evidence="1">The sequence shown here is derived from an EMBL/GenBank/DDBJ whole genome shotgun (WGS) entry which is preliminary data.</text>
</comment>
<keyword evidence="2" id="KW-1185">Reference proteome</keyword>
<accession>A0A839Z045</accession>
<dbReference type="Proteomes" id="UP000578569">
    <property type="component" value="Unassembled WGS sequence"/>
</dbReference>
<sequence length="978" mass="99747">MDVIASDHDGDSASGTVSLFVSDDEPTSEVAGDVTVVEGQTASGTWSVSMGADQPGSVVVEFGGATYAIDAAIDTGKGTLTVKSDGTWEFVANDNLDNDLAQSISFAVTATDEDNDVASDPHTVAITDGAGPTGGDTLSLTVDDEALDDDGNNPGSAAEVDDGMLSFTAGSDALTSFAFSMDLSGLDSSLTWVRVNDTTITGSDGGRLVVTLTLSAPASIAAGASGDVTVTATLNDEYNDHPLFTQDDTFDLGDVDVIASDHDGDSASGTVSLFVSDDEPVITNVTDAEDTLELEAGDTQLDATGDFAYSIGADINDYTSSSDFVSLTLGVTVGGANALSVSQPVLQSEDANSATFSFSFTYDDGPITPGDATANGSIVFDKVNGTYTVSVDPIESFSIETTSQGSAFTGYQLNTSTTDNTQPTIAVTTVRAESAPGADDGFYVQFDSSKAPGNNSLNFTGGNNVFDPGEVMTQNDSWVSVSNDANGVAGDTVGKGEVLDMTFYSSNPFGFEPGNGGNPAEIVGVSTIFFKLDGIGNNEDAIVILKLLNTSTMTETTIAISVQNSDMLKQGDNLGQFSSVTLDNNDALIVIEPNDYLTDAQIASGDWVIIGAQVAAENGSLTGPTVNLNGAVNLYDGNGNLIQDGGSDTVTPGTLDTSTIQSDTDDTGFKISDIGFISTQSTPQEAVLTFDAVLHDADGDTVTANQFTVTFSDSASNTLSLASSAKEAIGEPQSSMLIAGNDNTHFQQQSFSHSLMLGAAIAVAYGTEYANVHTVMKTGLADFEQGTISFAMPQSDFATTIGADGHGFMLDMPSLGGGVMAAPSASPAIVGREAIDHGDLQGSDVAPVMAAPAIDALPAGGLGDAPAPMAMMASDVVMPGAQALAIMAKESAALAEMPAEAVDKTIAEALAGGDANPIDGVLAMLGGGGSVVSEMAMIPDVPLWDSGLFGGFTQSAPDIMVMEAMVLHHDAITPAANG</sequence>
<name>A0A839Z045_9SPHN</name>
<gene>
    <name evidence="1" type="ORF">FHS50_000026</name>
</gene>
<dbReference type="AlphaFoldDB" id="A0A839Z045"/>
<reference evidence="1 2" key="1">
    <citation type="submission" date="2020-08" db="EMBL/GenBank/DDBJ databases">
        <title>Genomic Encyclopedia of Type Strains, Phase IV (KMG-IV): sequencing the most valuable type-strain genomes for metagenomic binning, comparative biology and taxonomic classification.</title>
        <authorList>
            <person name="Goeker M."/>
        </authorList>
    </citation>
    <scope>NUCLEOTIDE SEQUENCE [LARGE SCALE GENOMIC DNA]</scope>
    <source>
        <strain evidence="1 2">DSM 24194</strain>
    </source>
</reference>
<protein>
    <recommendedName>
        <fullName evidence="3">DUF5801 domain-containing protein</fullName>
    </recommendedName>
</protein>